<evidence type="ECO:0000259" key="1">
    <source>
        <dbReference type="PROSITE" id="PS51340"/>
    </source>
</evidence>
<dbReference type="GO" id="GO:0003824">
    <property type="term" value="F:catalytic activity"/>
    <property type="evidence" value="ECO:0007669"/>
    <property type="project" value="InterPro"/>
</dbReference>
<dbReference type="AlphaFoldDB" id="A0A098BTG3"/>
<dbReference type="InterPro" id="IPR005303">
    <property type="entry name" value="MOCOS_middle"/>
</dbReference>
<dbReference type="InterPro" id="IPR011037">
    <property type="entry name" value="Pyrv_Knase-like_insert_dom_sf"/>
</dbReference>
<dbReference type="RefSeq" id="WP_040274702.1">
    <property type="nucleotide sequence ID" value="NZ_CP044211.1"/>
</dbReference>
<dbReference type="OrthoDB" id="9793178at2"/>
<sequence>MQVSQLWRYPVKSFGGEQLPSATIEPDGLRGDHLWAVIDAETGAVATAKKVRAWSRLLECRARLLDDADPSDPAVLEITLPDGRCTRGDDPRTPALLSELTGRALTLEARPRTYDEAPLHLLTTAAVDALGTGDPADVALRRFRPNVVVSADGTGFVEDGWLGRRLEAGSVALVPTQRTARCVMVTLPHQEVPARRDMLRTVTDRNRVPNRPEARPAPCIGVYADVVSEGVLSLGDSLTVR</sequence>
<reference evidence="2 3" key="1">
    <citation type="journal article" date="2014" name="Genome Announc.">
        <title>Draft Genome Sequence of Propane- and Butane-Oxidizing Actinobacterium Rhodococcus ruber IEGM 231.</title>
        <authorList>
            <person name="Ivshina I.B."/>
            <person name="Kuyukina M.S."/>
            <person name="Krivoruchko A.V."/>
            <person name="Barbe V."/>
            <person name="Fischer C."/>
        </authorList>
    </citation>
    <scope>NUCLEOTIDE SEQUENCE [LARGE SCALE GENOMIC DNA]</scope>
</reference>
<dbReference type="SUPFAM" id="SSF50800">
    <property type="entry name" value="PK beta-barrel domain-like"/>
    <property type="match status" value="1"/>
</dbReference>
<dbReference type="PROSITE" id="PS51340">
    <property type="entry name" value="MOSC"/>
    <property type="match status" value="1"/>
</dbReference>
<organism evidence="2 3">
    <name type="scientific">Rhodococcus ruber</name>
    <dbReference type="NCBI Taxonomy" id="1830"/>
    <lineage>
        <taxon>Bacteria</taxon>
        <taxon>Bacillati</taxon>
        <taxon>Actinomycetota</taxon>
        <taxon>Actinomycetes</taxon>
        <taxon>Mycobacteriales</taxon>
        <taxon>Nocardiaceae</taxon>
        <taxon>Rhodococcus</taxon>
    </lineage>
</organism>
<proteinExistence type="predicted"/>
<evidence type="ECO:0000313" key="2">
    <source>
        <dbReference type="EMBL" id="CDZ91500.1"/>
    </source>
</evidence>
<protein>
    <recommendedName>
        <fullName evidence="1">MOSC domain-containing protein</fullName>
    </recommendedName>
</protein>
<accession>A0A098BTG3</accession>
<dbReference type="Pfam" id="PF03476">
    <property type="entry name" value="MOSC_N"/>
    <property type="match status" value="1"/>
</dbReference>
<dbReference type="GeneID" id="66837971"/>
<dbReference type="GO" id="GO:0030170">
    <property type="term" value="F:pyridoxal phosphate binding"/>
    <property type="evidence" value="ECO:0007669"/>
    <property type="project" value="InterPro"/>
</dbReference>
<name>A0A098BTG3_9NOCA</name>
<evidence type="ECO:0000313" key="3">
    <source>
        <dbReference type="Proteomes" id="UP000042997"/>
    </source>
</evidence>
<dbReference type="eggNOG" id="COG3217">
    <property type="taxonomic scope" value="Bacteria"/>
</dbReference>
<dbReference type="EMBL" id="CCSD01000099">
    <property type="protein sequence ID" value="CDZ91500.1"/>
    <property type="molecule type" value="Genomic_DNA"/>
</dbReference>
<dbReference type="Proteomes" id="UP000042997">
    <property type="component" value="Unassembled WGS sequence"/>
</dbReference>
<dbReference type="Pfam" id="PF03473">
    <property type="entry name" value="MOSC"/>
    <property type="match status" value="1"/>
</dbReference>
<feature type="domain" description="MOSC" evidence="1">
    <location>
        <begin position="94"/>
        <end position="241"/>
    </location>
</feature>
<dbReference type="GO" id="GO:0030151">
    <property type="term" value="F:molybdenum ion binding"/>
    <property type="evidence" value="ECO:0007669"/>
    <property type="project" value="InterPro"/>
</dbReference>
<gene>
    <name evidence="2" type="ORF">RHRU231_840029</name>
</gene>
<dbReference type="InterPro" id="IPR005302">
    <property type="entry name" value="MoCF_Sase_C"/>
</dbReference>